<name>A0ABM5N456_EMTOG</name>
<evidence type="ECO:0008006" key="4">
    <source>
        <dbReference type="Google" id="ProtNLM"/>
    </source>
</evidence>
<sequence length="501" mass="58398">MKNYFKKITLITFFLTAVGASFAQLTQTKRLEFIQRNDIEEENLLIPLKEKGVLLMQSKVEPFHQKSTFEFIKFDSTLTQVWKTSFIPEPDYDLIKTYRNERYIFVLFRKVGKNEISVLRVDYETGDKTYAEGNLLTSMDIEHFVVMKSKAYIGGKYNDRPVVVMFSFFDYTSKVLPEIHSNHLVINELDVDEHGEFLYLMLKNDRTCQFIVKKYSYEGKLLKTLSLGNRDTTPITGEILNIDKENPILVGNYADGCSSLALGFYVDYLNEESKIQYINFADLNNFFGFMNAKREEKIKKRIKEKKQKGKDVKLRYRLFLHDIVPSNEGWIMLAEIFYPEYKPPQGSGSAVWNNWRSYRINGDVYNNFRYSHAIICGFDKTGKLLWDNSVSLKDIESSELNAKVQITQQNDYHILAYPDEKLIRTAVIKGNEKVKNLENFDIKASSETDRIVDVARTNLAAWYGHSFLAYGYQSVKRNNELANTDVFFITKLTYTLKEDKE</sequence>
<gene>
    <name evidence="2" type="ordered locus">Emtol_3099</name>
</gene>
<keyword evidence="1" id="KW-0732">Signal</keyword>
<feature type="chain" id="PRO_5045826427" description="Lipoprotein" evidence="1">
    <location>
        <begin position="24"/>
        <end position="501"/>
    </location>
</feature>
<evidence type="ECO:0000313" key="2">
    <source>
        <dbReference type="EMBL" id="AFK04232.1"/>
    </source>
</evidence>
<evidence type="ECO:0000313" key="3">
    <source>
        <dbReference type="Proteomes" id="UP000002875"/>
    </source>
</evidence>
<protein>
    <recommendedName>
        <fullName evidence="4">Lipoprotein</fullName>
    </recommendedName>
</protein>
<organism evidence="2 3">
    <name type="scientific">Emticicia oligotrophica (strain DSM 17448 / CIP 109782 / MTCC 6937 / GPTSA100-15)</name>
    <dbReference type="NCBI Taxonomy" id="929562"/>
    <lineage>
        <taxon>Bacteria</taxon>
        <taxon>Pseudomonadati</taxon>
        <taxon>Bacteroidota</taxon>
        <taxon>Cytophagia</taxon>
        <taxon>Cytophagales</taxon>
        <taxon>Leadbetterellaceae</taxon>
        <taxon>Emticicia</taxon>
    </lineage>
</organism>
<keyword evidence="3" id="KW-1185">Reference proteome</keyword>
<accession>A0ABM5N456</accession>
<dbReference type="RefSeq" id="WP_015029926.1">
    <property type="nucleotide sequence ID" value="NC_018748.1"/>
</dbReference>
<evidence type="ECO:0000256" key="1">
    <source>
        <dbReference type="SAM" id="SignalP"/>
    </source>
</evidence>
<reference evidence="2 3" key="1">
    <citation type="submission" date="2011-07" db="EMBL/GenBank/DDBJ databases">
        <title>The complete genome of chromosome of Emticicia oligotrophica DSM 17448.</title>
        <authorList>
            <consortium name="US DOE Joint Genome Institute (JGI-PGF)"/>
            <person name="Lucas S."/>
            <person name="Han J."/>
            <person name="Lapidus A."/>
            <person name="Bruce D."/>
            <person name="Goodwin L."/>
            <person name="Pitluck S."/>
            <person name="Peters L."/>
            <person name="Kyrpides N."/>
            <person name="Mavromatis K."/>
            <person name="Ivanova N."/>
            <person name="Ovchinnikova G."/>
            <person name="Teshima H."/>
            <person name="Detter J.C."/>
            <person name="Tapia R."/>
            <person name="Han C."/>
            <person name="Land M."/>
            <person name="Hauser L."/>
            <person name="Markowitz V."/>
            <person name="Cheng J.-F."/>
            <person name="Hugenholtz P."/>
            <person name="Woyke T."/>
            <person name="Wu D."/>
            <person name="Tindall B."/>
            <person name="Pomrenke H."/>
            <person name="Brambilla E."/>
            <person name="Klenk H.-P."/>
            <person name="Eisen J.A."/>
        </authorList>
    </citation>
    <scope>NUCLEOTIDE SEQUENCE [LARGE SCALE GENOMIC DNA]</scope>
    <source>
        <strain evidence="2 3">DSM 17448</strain>
    </source>
</reference>
<proteinExistence type="predicted"/>
<feature type="signal peptide" evidence="1">
    <location>
        <begin position="1"/>
        <end position="23"/>
    </location>
</feature>
<dbReference type="EMBL" id="CP002961">
    <property type="protein sequence ID" value="AFK04232.1"/>
    <property type="molecule type" value="Genomic_DNA"/>
</dbReference>
<dbReference type="Proteomes" id="UP000002875">
    <property type="component" value="Chromosome"/>
</dbReference>